<feature type="binding site" evidence="5">
    <location>
        <position position="139"/>
    </location>
    <ligand>
        <name>FAD</name>
        <dbReference type="ChEBI" id="CHEBI:57692"/>
    </ligand>
</feature>
<evidence type="ECO:0000256" key="1">
    <source>
        <dbReference type="ARBA" id="ARBA00001974"/>
    </source>
</evidence>
<dbReference type="AlphaFoldDB" id="A0A0J7K353"/>
<dbReference type="STRING" id="67767.A0A0J7K353"/>
<comment type="caution">
    <text evidence="9">The sequence shown here is derived from an EMBL/GenBank/DDBJ whole genome shotgun (WGS) entry which is preliminary data.</text>
</comment>
<dbReference type="Pfam" id="PF00732">
    <property type="entry name" value="GMC_oxred_N"/>
    <property type="match status" value="1"/>
</dbReference>
<comment type="similarity">
    <text evidence="2 6">Belongs to the GMC oxidoreductase family.</text>
</comment>
<comment type="cofactor">
    <cofactor evidence="1 5">
        <name>FAD</name>
        <dbReference type="ChEBI" id="CHEBI:57692"/>
    </cofactor>
</comment>
<dbReference type="InterPro" id="IPR036188">
    <property type="entry name" value="FAD/NAD-bd_sf"/>
</dbReference>
<dbReference type="OrthoDB" id="269227at2759"/>
<dbReference type="PROSITE" id="PS00624">
    <property type="entry name" value="GMC_OXRED_2"/>
    <property type="match status" value="1"/>
</dbReference>
<dbReference type="SUPFAM" id="SSF54373">
    <property type="entry name" value="FAD-linked reductases, C-terminal domain"/>
    <property type="match status" value="1"/>
</dbReference>
<dbReference type="PaxDb" id="67767-A0A0J7K353"/>
<evidence type="ECO:0000256" key="5">
    <source>
        <dbReference type="PIRSR" id="PIRSR000137-2"/>
    </source>
</evidence>
<evidence type="ECO:0000256" key="2">
    <source>
        <dbReference type="ARBA" id="ARBA00010790"/>
    </source>
</evidence>
<dbReference type="InterPro" id="IPR000172">
    <property type="entry name" value="GMC_OxRdtase_N"/>
</dbReference>
<dbReference type="InterPro" id="IPR007867">
    <property type="entry name" value="GMC_OxRtase_C"/>
</dbReference>
<sequence length="626" mass="69501">MEACLAANCASAASSPANIFAHLVQTLLAAQCGLASDIYPPDRSEEIAASNIEFDFVIVGSGSAGSVVANRLTEIKDWKVLLIEAGDNPSILSEVPAAFIMQINSPVDYSYDVEPEKFACHGSKDKLCKWARGKTLGGTSTLNAMLYIYGNDEDYNEWSRLGNEGWSYDEVLPYFKKSQSCGHGHSDEWRSKYCGHGGPLNIRYFNYTYPDVFEMVLDAARELDLPILDAINNGEKFIGYGIAQGTLDKGRRMSTSKAFLSPIKDRSNLYVMKSTRADAILLDGNRAVGVRVTLKDGRSIDVKASKEVILSAGSINSPHLLMLSGIGPEQHLREMGIPSVVDLPVGKNLQDHLRWTIFLAYKNHSATPSSPAYLLDEAYEYLMYNRGAFATSAGQDLQGFINVHDPSSKYPNIQFHHLHFPKWHVDKTFISLVQLYLNEEISQEVAGLLTEEAVLSIIPTLLKPKSIGELRLRSTDPADPIRIFANYYSVQEDVETMLKALDFVKKMLNTETFKRHGVRLHHLNIEGCRHTEPDSEEYWKCNLRHLSFTLYHPVGTAKMGPQDDPTAVVSPRLKVHGIQGLRVIDASIMPRITSGNTNAPTIMIGEKGADLIKEDWSAVINSKDEL</sequence>
<keyword evidence="3 6" id="KW-0285">Flavoprotein</keyword>
<dbReference type="GO" id="GO:0050660">
    <property type="term" value="F:flavin adenine dinucleotide binding"/>
    <property type="evidence" value="ECO:0007669"/>
    <property type="project" value="InterPro"/>
</dbReference>
<dbReference type="Proteomes" id="UP000036403">
    <property type="component" value="Unassembled WGS sequence"/>
</dbReference>
<protein>
    <submittedName>
        <fullName evidence="9">Glucose dehydrogenase</fullName>
    </submittedName>
</protein>
<dbReference type="Pfam" id="PF05199">
    <property type="entry name" value="GMC_oxred_C"/>
    <property type="match status" value="1"/>
</dbReference>
<gene>
    <name evidence="9" type="ORF">RF55_17177</name>
</gene>
<dbReference type="InterPro" id="IPR012132">
    <property type="entry name" value="GMC_OxRdtase"/>
</dbReference>
<name>A0A0J7K353_LASNI</name>
<evidence type="ECO:0000256" key="6">
    <source>
        <dbReference type="RuleBase" id="RU003968"/>
    </source>
</evidence>
<evidence type="ECO:0000259" key="7">
    <source>
        <dbReference type="PROSITE" id="PS00623"/>
    </source>
</evidence>
<dbReference type="GO" id="GO:0016614">
    <property type="term" value="F:oxidoreductase activity, acting on CH-OH group of donors"/>
    <property type="evidence" value="ECO:0007669"/>
    <property type="project" value="InterPro"/>
</dbReference>
<dbReference type="EMBL" id="LBMM01015561">
    <property type="protein sequence ID" value="KMQ84762.1"/>
    <property type="molecule type" value="Genomic_DNA"/>
</dbReference>
<feature type="domain" description="Glucose-methanol-choline oxidoreductase N-terminal" evidence="8">
    <location>
        <begin position="313"/>
        <end position="327"/>
    </location>
</feature>
<dbReference type="PANTHER" id="PTHR11552:SF147">
    <property type="entry name" value="CHOLINE DEHYDROGENASE, MITOCHONDRIAL"/>
    <property type="match status" value="1"/>
</dbReference>
<reference evidence="9 10" key="1">
    <citation type="submission" date="2015-04" db="EMBL/GenBank/DDBJ databases">
        <title>Lasius niger genome sequencing.</title>
        <authorList>
            <person name="Konorov E.A."/>
            <person name="Nikitin M.A."/>
            <person name="Kirill M.V."/>
            <person name="Chang P."/>
        </authorList>
    </citation>
    <scope>NUCLEOTIDE SEQUENCE [LARGE SCALE GENOMIC DNA]</scope>
    <source>
        <tissue evidence="9">Whole</tissue>
    </source>
</reference>
<feature type="domain" description="Glucose-methanol-choline oxidoreductase N-terminal" evidence="7">
    <location>
        <begin position="133"/>
        <end position="156"/>
    </location>
</feature>
<keyword evidence="4 5" id="KW-0274">FAD</keyword>
<evidence type="ECO:0000259" key="8">
    <source>
        <dbReference type="PROSITE" id="PS00624"/>
    </source>
</evidence>
<organism evidence="9 10">
    <name type="scientific">Lasius niger</name>
    <name type="common">Black garden ant</name>
    <dbReference type="NCBI Taxonomy" id="67767"/>
    <lineage>
        <taxon>Eukaryota</taxon>
        <taxon>Metazoa</taxon>
        <taxon>Ecdysozoa</taxon>
        <taxon>Arthropoda</taxon>
        <taxon>Hexapoda</taxon>
        <taxon>Insecta</taxon>
        <taxon>Pterygota</taxon>
        <taxon>Neoptera</taxon>
        <taxon>Endopterygota</taxon>
        <taxon>Hymenoptera</taxon>
        <taxon>Apocrita</taxon>
        <taxon>Aculeata</taxon>
        <taxon>Formicoidea</taxon>
        <taxon>Formicidae</taxon>
        <taxon>Formicinae</taxon>
        <taxon>Lasius</taxon>
        <taxon>Lasius</taxon>
    </lineage>
</organism>
<evidence type="ECO:0000313" key="9">
    <source>
        <dbReference type="EMBL" id="KMQ84762.1"/>
    </source>
</evidence>
<dbReference type="PANTHER" id="PTHR11552">
    <property type="entry name" value="GLUCOSE-METHANOL-CHOLINE GMC OXIDOREDUCTASE"/>
    <property type="match status" value="1"/>
</dbReference>
<dbReference type="Gene3D" id="3.50.50.60">
    <property type="entry name" value="FAD/NAD(P)-binding domain"/>
    <property type="match status" value="1"/>
</dbReference>
<evidence type="ECO:0000256" key="4">
    <source>
        <dbReference type="ARBA" id="ARBA00022827"/>
    </source>
</evidence>
<dbReference type="SUPFAM" id="SSF51905">
    <property type="entry name" value="FAD/NAD(P)-binding domain"/>
    <property type="match status" value="1"/>
</dbReference>
<accession>A0A0J7K353</accession>
<dbReference type="PIRSF" id="PIRSF000137">
    <property type="entry name" value="Alcohol_oxidase"/>
    <property type="match status" value="1"/>
</dbReference>
<evidence type="ECO:0000313" key="10">
    <source>
        <dbReference type="Proteomes" id="UP000036403"/>
    </source>
</evidence>
<evidence type="ECO:0000256" key="3">
    <source>
        <dbReference type="ARBA" id="ARBA00022630"/>
    </source>
</evidence>
<dbReference type="PROSITE" id="PS00623">
    <property type="entry name" value="GMC_OXRED_1"/>
    <property type="match status" value="1"/>
</dbReference>
<keyword evidence="10" id="KW-1185">Reference proteome</keyword>
<dbReference type="Gene3D" id="3.30.560.10">
    <property type="entry name" value="Glucose Oxidase, domain 3"/>
    <property type="match status" value="1"/>
</dbReference>
<proteinExistence type="inferred from homology"/>